<dbReference type="InterPro" id="IPR051495">
    <property type="entry name" value="Epithelial_Barrier/Signaling"/>
</dbReference>
<dbReference type="AlphaFoldDB" id="A0A8D0GH68"/>
<dbReference type="InterPro" id="IPR003886">
    <property type="entry name" value="NIDO_dom"/>
</dbReference>
<evidence type="ECO:0000313" key="2">
    <source>
        <dbReference type="Ensembl" id="ENSSPUP00000005200.1"/>
    </source>
</evidence>
<organism evidence="2 3">
    <name type="scientific">Sphenodon punctatus</name>
    <name type="common">Tuatara</name>
    <name type="synonym">Hatteria punctata</name>
    <dbReference type="NCBI Taxonomy" id="8508"/>
    <lineage>
        <taxon>Eukaryota</taxon>
        <taxon>Metazoa</taxon>
        <taxon>Chordata</taxon>
        <taxon>Craniata</taxon>
        <taxon>Vertebrata</taxon>
        <taxon>Euteleostomi</taxon>
        <taxon>Lepidosauria</taxon>
        <taxon>Sphenodontia</taxon>
        <taxon>Sphenodontidae</taxon>
        <taxon>Sphenodon</taxon>
    </lineage>
</organism>
<keyword evidence="3" id="KW-1185">Reference proteome</keyword>
<evidence type="ECO:0000313" key="3">
    <source>
        <dbReference type="Proteomes" id="UP000694392"/>
    </source>
</evidence>
<name>A0A8D0GH68_SPHPU</name>
<dbReference type="PANTHER" id="PTHR13802">
    <property type="entry name" value="MUCIN 4-RELATED"/>
    <property type="match status" value="1"/>
</dbReference>
<proteinExistence type="predicted"/>
<accession>A0A8D0GH68</accession>
<sequence length="254" mass="27963">MMFSPAPESLLYPYGEAQGDQKNPKLDDGASPQIQINTPFTFYGTEHKSLFVNNNGVVSFGVPVPQYTPDPFPLADGRPFVAPFWADVDNSLGGEVYYRQTQDPELLSRFTADINQYFPEIPFNAIWALVATWDQVTYFASASKKVVNTFQAVLATSDKVSFIMLNYGNIQWTTGVASGGHPRTGLGGTPAQDGFNSGDQTNYYNIPGSRTDSILNIGQTSNVNVPGRWVFQVDDFKVTGVPTERSDCCEKLNK</sequence>
<protein>
    <recommendedName>
        <fullName evidence="1">NIDO domain-containing protein</fullName>
    </recommendedName>
</protein>
<dbReference type="GO" id="GO:0007160">
    <property type="term" value="P:cell-matrix adhesion"/>
    <property type="evidence" value="ECO:0007669"/>
    <property type="project" value="InterPro"/>
</dbReference>
<dbReference type="Proteomes" id="UP000694392">
    <property type="component" value="Unplaced"/>
</dbReference>
<dbReference type="OMA" id="WLFQVDK"/>
<dbReference type="Ensembl" id="ENSSPUT00000005529.1">
    <property type="protein sequence ID" value="ENSSPUP00000005200.1"/>
    <property type="gene ID" value="ENSSPUG00000004018.1"/>
</dbReference>
<dbReference type="PROSITE" id="PS51220">
    <property type="entry name" value="NIDO"/>
    <property type="match status" value="1"/>
</dbReference>
<reference evidence="2" key="1">
    <citation type="submission" date="2025-08" db="UniProtKB">
        <authorList>
            <consortium name="Ensembl"/>
        </authorList>
    </citation>
    <scope>IDENTIFICATION</scope>
</reference>
<feature type="domain" description="NIDO" evidence="1">
    <location>
        <begin position="83"/>
        <end position="236"/>
    </location>
</feature>
<dbReference type="GeneTree" id="ENSGT00730000110943"/>
<dbReference type="Pfam" id="PF06119">
    <property type="entry name" value="NIDO"/>
    <property type="match status" value="1"/>
</dbReference>
<evidence type="ECO:0000259" key="1">
    <source>
        <dbReference type="PROSITE" id="PS51220"/>
    </source>
</evidence>
<reference evidence="2" key="2">
    <citation type="submission" date="2025-09" db="UniProtKB">
        <authorList>
            <consortium name="Ensembl"/>
        </authorList>
    </citation>
    <scope>IDENTIFICATION</scope>
</reference>
<dbReference type="SMART" id="SM00539">
    <property type="entry name" value="NIDO"/>
    <property type="match status" value="1"/>
</dbReference>
<dbReference type="PANTHER" id="PTHR13802:SF59">
    <property type="entry name" value="SUSHI DOMAIN-CONTAINING PROTEIN 2"/>
    <property type="match status" value="1"/>
</dbReference>